<dbReference type="PROSITE" id="PS00108">
    <property type="entry name" value="PROTEIN_KINASE_ST"/>
    <property type="match status" value="1"/>
</dbReference>
<dbReference type="GO" id="GO:0005524">
    <property type="term" value="F:ATP binding"/>
    <property type="evidence" value="ECO:0007669"/>
    <property type="project" value="UniProtKB-UniRule"/>
</dbReference>
<keyword evidence="6" id="KW-0808">Transferase</keyword>
<dbReference type="Pfam" id="PF00069">
    <property type="entry name" value="Pkinase"/>
    <property type="match status" value="1"/>
</dbReference>
<dbReference type="CDD" id="cd14014">
    <property type="entry name" value="STKc_PknB_like"/>
    <property type="match status" value="1"/>
</dbReference>
<evidence type="ECO:0000256" key="2">
    <source>
        <dbReference type="ARBA" id="ARBA00022840"/>
    </source>
</evidence>
<organism evidence="6 7">
    <name type="scientific">Thalassotalea euphylliae</name>
    <dbReference type="NCBI Taxonomy" id="1655234"/>
    <lineage>
        <taxon>Bacteria</taxon>
        <taxon>Pseudomonadati</taxon>
        <taxon>Pseudomonadota</taxon>
        <taxon>Gammaproteobacteria</taxon>
        <taxon>Alteromonadales</taxon>
        <taxon>Colwelliaceae</taxon>
        <taxon>Thalassotalea</taxon>
    </lineage>
</organism>
<dbReference type="AlphaFoldDB" id="A0A3E0TTA2"/>
<feature type="compositionally biased region" description="Basic and acidic residues" evidence="4">
    <location>
        <begin position="1"/>
        <end position="12"/>
    </location>
</feature>
<evidence type="ECO:0000259" key="5">
    <source>
        <dbReference type="PROSITE" id="PS50011"/>
    </source>
</evidence>
<dbReference type="InterPro" id="IPR008271">
    <property type="entry name" value="Ser/Thr_kinase_AS"/>
</dbReference>
<evidence type="ECO:0000256" key="4">
    <source>
        <dbReference type="SAM" id="MobiDB-lite"/>
    </source>
</evidence>
<dbReference type="InterPro" id="IPR011009">
    <property type="entry name" value="Kinase-like_dom_sf"/>
</dbReference>
<dbReference type="GO" id="GO:0004674">
    <property type="term" value="F:protein serine/threonine kinase activity"/>
    <property type="evidence" value="ECO:0007669"/>
    <property type="project" value="UniProtKB-KW"/>
</dbReference>
<dbReference type="EMBL" id="QUOU01000001">
    <property type="protein sequence ID" value="REL27699.1"/>
    <property type="molecule type" value="Genomic_DNA"/>
</dbReference>
<reference evidence="6 7" key="1">
    <citation type="submission" date="2018-08" db="EMBL/GenBank/DDBJ databases">
        <title>Thalassotalea euphylliae genome.</title>
        <authorList>
            <person name="Summers S."/>
            <person name="Rice S.A."/>
            <person name="Freckelton M.L."/>
            <person name="Nedved B.T."/>
            <person name="Hadfield M.G."/>
        </authorList>
    </citation>
    <scope>NUCLEOTIDE SEQUENCE [LARGE SCALE GENOMIC DNA]</scope>
    <source>
        <strain evidence="6 7">H1</strain>
    </source>
</reference>
<dbReference type="PANTHER" id="PTHR24348:SF68">
    <property type="entry name" value="SERINE_THREONINE-PROTEIN KINASE ATG1C"/>
    <property type="match status" value="1"/>
</dbReference>
<evidence type="ECO:0000256" key="1">
    <source>
        <dbReference type="ARBA" id="ARBA00022741"/>
    </source>
</evidence>
<gene>
    <name evidence="6" type="ORF">DXX93_14790</name>
</gene>
<feature type="region of interest" description="Disordered" evidence="4">
    <location>
        <begin position="1"/>
        <end position="28"/>
    </location>
</feature>
<dbReference type="PANTHER" id="PTHR24348">
    <property type="entry name" value="SERINE/THREONINE-PROTEIN KINASE UNC-51-RELATED"/>
    <property type="match status" value="1"/>
</dbReference>
<keyword evidence="1 3" id="KW-0547">Nucleotide-binding</keyword>
<keyword evidence="6" id="KW-0418">Kinase</keyword>
<name>A0A3E0TTA2_9GAMM</name>
<dbReference type="Gene3D" id="1.10.510.10">
    <property type="entry name" value="Transferase(Phosphotransferase) domain 1"/>
    <property type="match status" value="1"/>
</dbReference>
<feature type="binding site" evidence="3">
    <location>
        <position position="99"/>
    </location>
    <ligand>
        <name>ATP</name>
        <dbReference type="ChEBI" id="CHEBI:30616"/>
    </ligand>
</feature>
<accession>A0A3E0TTA2</accession>
<evidence type="ECO:0000256" key="3">
    <source>
        <dbReference type="PROSITE-ProRule" id="PRU10141"/>
    </source>
</evidence>
<evidence type="ECO:0000313" key="6">
    <source>
        <dbReference type="EMBL" id="REL27699.1"/>
    </source>
</evidence>
<dbReference type="Gene3D" id="3.30.200.20">
    <property type="entry name" value="Phosphorylase Kinase, domain 1"/>
    <property type="match status" value="1"/>
</dbReference>
<dbReference type="RefSeq" id="WP_116008769.1">
    <property type="nucleotide sequence ID" value="NZ_QUOU01000001.1"/>
</dbReference>
<dbReference type="GO" id="GO:0005737">
    <property type="term" value="C:cytoplasm"/>
    <property type="evidence" value="ECO:0007669"/>
    <property type="project" value="TreeGrafter"/>
</dbReference>
<keyword evidence="2 3" id="KW-0067">ATP-binding</keyword>
<feature type="domain" description="Protein kinase" evidence="5">
    <location>
        <begin position="64"/>
        <end position="448"/>
    </location>
</feature>
<keyword evidence="6" id="KW-0723">Serine/threonine-protein kinase</keyword>
<dbReference type="PROSITE" id="PS50011">
    <property type="entry name" value="PROTEIN_KINASE_DOM"/>
    <property type="match status" value="1"/>
</dbReference>
<evidence type="ECO:0000313" key="7">
    <source>
        <dbReference type="Proteomes" id="UP000256478"/>
    </source>
</evidence>
<proteinExistence type="predicted"/>
<dbReference type="InterPro" id="IPR000719">
    <property type="entry name" value="Prot_kinase_dom"/>
</dbReference>
<comment type="caution">
    <text evidence="6">The sequence shown here is derived from an EMBL/GenBank/DDBJ whole genome shotgun (WGS) entry which is preliminary data.</text>
</comment>
<dbReference type="Proteomes" id="UP000256478">
    <property type="component" value="Unassembled WGS sequence"/>
</dbReference>
<dbReference type="PROSITE" id="PS00107">
    <property type="entry name" value="PROTEIN_KINASE_ATP"/>
    <property type="match status" value="1"/>
</dbReference>
<dbReference type="InterPro" id="IPR045269">
    <property type="entry name" value="Atg1-like"/>
</dbReference>
<dbReference type="OrthoDB" id="9801841at2"/>
<sequence>MSKETDKPDHDSNQFTGEHPAQDDSVDKTIIATPAPSSLTSSNEVEVAEAQPALGTGQVIKDRFVLTERLGEGGMGSVYKARDIIQEQAQEKNPWVAIKLLDMVELDSQDALMWLQRETIKARSLAHPNVIRVYDVDRDGDRVFMTMEYLEGISLEQWLSQYAPASQEQCAPIWQAMAAALSFSHQNGIVHCDLKPSNVFICNSGEVKVIDFGIARGQADSQLNTTMFNPGDWGALTPGYASYEMIAGLPPEPQDDIYSMAVVMYQMLTGKHPFDKNSAMKAKALGLQAAPIKGIASDLWQEIKSGLSFERKLRPASALSLVPDKSVVRRNIRYAIVALISLICLPLAYFTFTQQIALESSEPEPAEAKPPETEPALLSQPTVNRDLTPQQVEQVQTILAIADAHFDMEFYVKPIGANAREAYLHVLTIDPVNREAQQGLINIANLFLADAKRYLSQQDRERASVAIAQGLKTVPEHQELRRLQQTLQDF</sequence>
<dbReference type="SUPFAM" id="SSF56112">
    <property type="entry name" value="Protein kinase-like (PK-like)"/>
    <property type="match status" value="1"/>
</dbReference>
<dbReference type="SMART" id="SM00220">
    <property type="entry name" value="S_TKc"/>
    <property type="match status" value="1"/>
</dbReference>
<protein>
    <submittedName>
        <fullName evidence="6">Serine/threonine protein kinase</fullName>
    </submittedName>
</protein>
<dbReference type="InterPro" id="IPR017441">
    <property type="entry name" value="Protein_kinase_ATP_BS"/>
</dbReference>